<dbReference type="PRINTS" id="PR00502">
    <property type="entry name" value="NUDIXFAMILY"/>
</dbReference>
<dbReference type="PROSITE" id="PS00893">
    <property type="entry name" value="NUDIX_BOX"/>
    <property type="match status" value="1"/>
</dbReference>
<dbReference type="InterPro" id="IPR020084">
    <property type="entry name" value="NUDIX_hydrolase_CS"/>
</dbReference>
<comment type="similarity">
    <text evidence="3">Belongs to the Nudix hydrolase family.</text>
</comment>
<evidence type="ECO:0000256" key="3">
    <source>
        <dbReference type="RuleBase" id="RU003476"/>
    </source>
</evidence>
<evidence type="ECO:0000313" key="5">
    <source>
        <dbReference type="EMBL" id="OGG08586.1"/>
    </source>
</evidence>
<name>A0A1F5Z831_9BACT</name>
<dbReference type="Pfam" id="PF00293">
    <property type="entry name" value="NUDIX"/>
    <property type="match status" value="1"/>
</dbReference>
<dbReference type="SUPFAM" id="SSF55811">
    <property type="entry name" value="Nudix"/>
    <property type="match status" value="1"/>
</dbReference>
<dbReference type="InterPro" id="IPR015797">
    <property type="entry name" value="NUDIX_hydrolase-like_dom_sf"/>
</dbReference>
<keyword evidence="2 3" id="KW-0378">Hydrolase</keyword>
<dbReference type="EMBL" id="MFJC01000060">
    <property type="protein sequence ID" value="OGG08586.1"/>
    <property type="molecule type" value="Genomic_DNA"/>
</dbReference>
<dbReference type="InterPro" id="IPR000086">
    <property type="entry name" value="NUDIX_hydrolase_dom"/>
</dbReference>
<dbReference type="Gene3D" id="3.90.79.10">
    <property type="entry name" value="Nucleoside Triphosphate Pyrophosphohydrolase"/>
    <property type="match status" value="1"/>
</dbReference>
<comment type="cofactor">
    <cofactor evidence="1">
        <name>Mg(2+)</name>
        <dbReference type="ChEBI" id="CHEBI:18420"/>
    </cofactor>
</comment>
<protein>
    <recommendedName>
        <fullName evidence="4">Nudix hydrolase domain-containing protein</fullName>
    </recommendedName>
</protein>
<dbReference type="Proteomes" id="UP000176854">
    <property type="component" value="Unassembled WGS sequence"/>
</dbReference>
<dbReference type="CDD" id="cd04683">
    <property type="entry name" value="NUDIX_Hydrolase"/>
    <property type="match status" value="1"/>
</dbReference>
<dbReference type="PROSITE" id="PS51462">
    <property type="entry name" value="NUDIX"/>
    <property type="match status" value="1"/>
</dbReference>
<proteinExistence type="inferred from homology"/>
<reference evidence="5 6" key="1">
    <citation type="journal article" date="2016" name="Nat. Commun.">
        <title>Thousands of microbial genomes shed light on interconnected biogeochemical processes in an aquifer system.</title>
        <authorList>
            <person name="Anantharaman K."/>
            <person name="Brown C.T."/>
            <person name="Hug L.A."/>
            <person name="Sharon I."/>
            <person name="Castelle C.J."/>
            <person name="Probst A.J."/>
            <person name="Thomas B.C."/>
            <person name="Singh A."/>
            <person name="Wilkins M.J."/>
            <person name="Karaoz U."/>
            <person name="Brodie E.L."/>
            <person name="Williams K.H."/>
            <person name="Hubbard S.S."/>
            <person name="Banfield J.F."/>
        </authorList>
    </citation>
    <scope>NUCLEOTIDE SEQUENCE [LARGE SCALE GENOMIC DNA]</scope>
</reference>
<feature type="domain" description="Nudix hydrolase" evidence="4">
    <location>
        <begin position="8"/>
        <end position="140"/>
    </location>
</feature>
<accession>A0A1F5Z831</accession>
<organism evidence="5 6">
    <name type="scientific">Candidatus Gottesmanbacteria bacterium RBG_16_43_7</name>
    <dbReference type="NCBI Taxonomy" id="1798373"/>
    <lineage>
        <taxon>Bacteria</taxon>
        <taxon>Candidatus Gottesmaniibacteriota</taxon>
    </lineage>
</organism>
<evidence type="ECO:0000259" key="4">
    <source>
        <dbReference type="PROSITE" id="PS51462"/>
    </source>
</evidence>
<evidence type="ECO:0000313" key="6">
    <source>
        <dbReference type="Proteomes" id="UP000176854"/>
    </source>
</evidence>
<dbReference type="InterPro" id="IPR020476">
    <property type="entry name" value="Nudix_hydrolase"/>
</dbReference>
<dbReference type="STRING" id="1798373.A2154_00560"/>
<dbReference type="PANTHER" id="PTHR43046:SF14">
    <property type="entry name" value="MUTT_NUDIX FAMILY PROTEIN"/>
    <property type="match status" value="1"/>
</dbReference>
<evidence type="ECO:0000256" key="2">
    <source>
        <dbReference type="ARBA" id="ARBA00022801"/>
    </source>
</evidence>
<comment type="caution">
    <text evidence="5">The sequence shown here is derived from an EMBL/GenBank/DDBJ whole genome shotgun (WGS) entry which is preliminary data.</text>
</comment>
<sequence>MKASAVRFKMIGSSYLILIRGRRILLSRRFNTGYEDGKYSLPAGHVEAGETLTQTLVREIKEEIGIKIDDKTVRLVHVMHRKENDIRMDYFFTSKSYSGKIINCEPEKCSDLSWFPIKKLPGNTILYIRHAIVCLQKNIWYSEFGWKEN</sequence>
<dbReference type="GO" id="GO:0016787">
    <property type="term" value="F:hydrolase activity"/>
    <property type="evidence" value="ECO:0007669"/>
    <property type="project" value="UniProtKB-KW"/>
</dbReference>
<evidence type="ECO:0000256" key="1">
    <source>
        <dbReference type="ARBA" id="ARBA00001946"/>
    </source>
</evidence>
<dbReference type="AlphaFoldDB" id="A0A1F5Z831"/>
<gene>
    <name evidence="5" type="ORF">A2154_00560</name>
</gene>
<dbReference type="PANTHER" id="PTHR43046">
    <property type="entry name" value="GDP-MANNOSE MANNOSYL HYDROLASE"/>
    <property type="match status" value="1"/>
</dbReference>